<evidence type="ECO:0000313" key="2">
    <source>
        <dbReference type="Proteomes" id="UP001249851"/>
    </source>
</evidence>
<dbReference type="EMBL" id="JARQWQ010000131">
    <property type="protein sequence ID" value="KAK2549132.1"/>
    <property type="molecule type" value="Genomic_DNA"/>
</dbReference>
<protein>
    <submittedName>
        <fullName evidence="1">Uncharacterized protein</fullName>
    </submittedName>
</protein>
<proteinExistence type="predicted"/>
<gene>
    <name evidence="1" type="ORF">P5673_030506</name>
</gene>
<dbReference type="Proteomes" id="UP001249851">
    <property type="component" value="Unassembled WGS sequence"/>
</dbReference>
<sequence length="188" mass="20967">LRESSNKTKAKYCTSTSNYIQAAETDSVCLICYSPEKKSQPPTGFPKKIPSKFMVKVVTKSENKQPVVHCEKTKYRVECLVADHTESIKLLLWEDAIEKVHSSKNCIHDINLSSPSLKDNLITAKCVGVDIKKCSCLVCNSTLDTQETTEETRTCPNCNITLASLSKPKGLSNTSSNCRQHFKLHLIQ</sequence>
<reference evidence="1" key="2">
    <citation type="journal article" date="2023" name="Science">
        <title>Genomic signatures of disease resistance in endangered staghorn corals.</title>
        <authorList>
            <person name="Vollmer S.V."/>
            <person name="Selwyn J.D."/>
            <person name="Despard B.A."/>
            <person name="Roesel C.L."/>
        </authorList>
    </citation>
    <scope>NUCLEOTIDE SEQUENCE</scope>
    <source>
        <strain evidence="1">K2</strain>
    </source>
</reference>
<comment type="caution">
    <text evidence="1">The sequence shown here is derived from an EMBL/GenBank/DDBJ whole genome shotgun (WGS) entry which is preliminary data.</text>
</comment>
<feature type="non-terminal residue" evidence="1">
    <location>
        <position position="188"/>
    </location>
</feature>
<dbReference type="AlphaFoldDB" id="A0AAD9PU34"/>
<evidence type="ECO:0000313" key="1">
    <source>
        <dbReference type="EMBL" id="KAK2549132.1"/>
    </source>
</evidence>
<keyword evidence="2" id="KW-1185">Reference proteome</keyword>
<reference evidence="1" key="1">
    <citation type="journal article" date="2023" name="G3 (Bethesda)">
        <title>Whole genome assembly and annotation of the endangered Caribbean coral Acropora cervicornis.</title>
        <authorList>
            <person name="Selwyn J.D."/>
            <person name="Vollmer S.V."/>
        </authorList>
    </citation>
    <scope>NUCLEOTIDE SEQUENCE</scope>
    <source>
        <strain evidence="1">K2</strain>
    </source>
</reference>
<accession>A0AAD9PU34</accession>
<name>A0AAD9PU34_ACRCE</name>
<organism evidence="1 2">
    <name type="scientific">Acropora cervicornis</name>
    <name type="common">Staghorn coral</name>
    <dbReference type="NCBI Taxonomy" id="6130"/>
    <lineage>
        <taxon>Eukaryota</taxon>
        <taxon>Metazoa</taxon>
        <taxon>Cnidaria</taxon>
        <taxon>Anthozoa</taxon>
        <taxon>Hexacorallia</taxon>
        <taxon>Scleractinia</taxon>
        <taxon>Astrocoeniina</taxon>
        <taxon>Acroporidae</taxon>
        <taxon>Acropora</taxon>
    </lineage>
</organism>